<dbReference type="PANTHER" id="PTHR43760">
    <property type="entry name" value="ENDORIBONUCLEASE-RELATED"/>
    <property type="match status" value="1"/>
</dbReference>
<gene>
    <name evidence="2" type="ORF">LNKW23_19290</name>
</gene>
<keyword evidence="3" id="KW-1185">Reference proteome</keyword>
<dbReference type="RefSeq" id="WP_285671505.1">
    <property type="nucleotide sequence ID" value="NZ_BSYI01000012.1"/>
</dbReference>
<proteinExistence type="predicted"/>
<dbReference type="EMBL" id="BSYI01000012">
    <property type="protein sequence ID" value="GMG82716.1"/>
    <property type="molecule type" value="Genomic_DNA"/>
</dbReference>
<dbReference type="CDD" id="cd02199">
    <property type="entry name" value="YjgF_YER057c_UK114_like_1"/>
    <property type="match status" value="1"/>
</dbReference>
<feature type="domain" description="Endoribonuclease L-PSP/chorismate mutase-like" evidence="1">
    <location>
        <begin position="7"/>
        <end position="153"/>
    </location>
</feature>
<dbReference type="Pfam" id="PF14588">
    <property type="entry name" value="YjgF_endoribonc"/>
    <property type="match status" value="1"/>
</dbReference>
<dbReference type="Gene3D" id="3.30.1330.40">
    <property type="entry name" value="RutC-like"/>
    <property type="match status" value="1"/>
</dbReference>
<evidence type="ECO:0000313" key="2">
    <source>
        <dbReference type="EMBL" id="GMG82716.1"/>
    </source>
</evidence>
<evidence type="ECO:0000259" key="1">
    <source>
        <dbReference type="Pfam" id="PF14588"/>
    </source>
</evidence>
<evidence type="ECO:0000313" key="3">
    <source>
        <dbReference type="Proteomes" id="UP001239909"/>
    </source>
</evidence>
<dbReference type="PANTHER" id="PTHR43760:SF1">
    <property type="entry name" value="ENDORIBONUCLEASE L-PSP_CHORISMATE MUTASE-LIKE DOMAIN-CONTAINING PROTEIN"/>
    <property type="match status" value="1"/>
</dbReference>
<dbReference type="Proteomes" id="UP001239909">
    <property type="component" value="Unassembled WGS sequence"/>
</dbReference>
<name>A0ABQ6LQ45_9RHOB</name>
<dbReference type="InterPro" id="IPR013813">
    <property type="entry name" value="Endoribo_LPSP/chorism_mut-like"/>
</dbReference>
<organism evidence="2 3">
    <name type="scientific">Paralimibaculum aggregatum</name>
    <dbReference type="NCBI Taxonomy" id="3036245"/>
    <lineage>
        <taxon>Bacteria</taxon>
        <taxon>Pseudomonadati</taxon>
        <taxon>Pseudomonadota</taxon>
        <taxon>Alphaproteobacteria</taxon>
        <taxon>Rhodobacterales</taxon>
        <taxon>Paracoccaceae</taxon>
        <taxon>Paralimibaculum</taxon>
    </lineage>
</organism>
<sequence>MTGKIEAHLAERGIVLPEPTAPVANYVPYVEIGGLLHVSGQISLGADGPIRGQLSAADHVDGPAPEGSALALGIAAARRCGLSLIAQAKAATGDLDRIGRVVKLTGFVNSAADFTQQPQVINGASDLMVEVFGDRGRHARAAVGVSALPLGVMVEIEAIFALD</sequence>
<comment type="caution">
    <text evidence="2">The sequence shown here is derived from an EMBL/GenBank/DDBJ whole genome shotgun (WGS) entry which is preliminary data.</text>
</comment>
<dbReference type="InterPro" id="IPR035959">
    <property type="entry name" value="RutC-like_sf"/>
</dbReference>
<dbReference type="SUPFAM" id="SSF55298">
    <property type="entry name" value="YjgF-like"/>
    <property type="match status" value="1"/>
</dbReference>
<accession>A0ABQ6LQ45</accession>
<protein>
    <submittedName>
        <fullName evidence="2">RidA family protein</fullName>
    </submittedName>
</protein>
<reference evidence="2 3" key="1">
    <citation type="submission" date="2023-04" db="EMBL/GenBank/DDBJ databases">
        <title>Marinoamorphus aggregata gen. nov., sp. Nov., isolate from tissue of brittle star Ophioplocus japonicus.</title>
        <authorList>
            <person name="Kawano K."/>
            <person name="Sawayama S."/>
            <person name="Nakagawa S."/>
        </authorList>
    </citation>
    <scope>NUCLEOTIDE SEQUENCE [LARGE SCALE GENOMIC DNA]</scope>
    <source>
        <strain evidence="2 3">NKW23</strain>
    </source>
</reference>